<dbReference type="CDD" id="cd00293">
    <property type="entry name" value="USP-like"/>
    <property type="match status" value="1"/>
</dbReference>
<dbReference type="InterPro" id="IPR006015">
    <property type="entry name" value="Universal_stress_UspA"/>
</dbReference>
<dbReference type="Proteomes" id="UP000023541">
    <property type="component" value="Unassembled WGS sequence"/>
</dbReference>
<evidence type="ECO:0000313" key="3">
    <source>
        <dbReference type="EMBL" id="EZH74739.1"/>
    </source>
</evidence>
<dbReference type="AlphaFoldDB" id="A0A023BXR8"/>
<dbReference type="InterPro" id="IPR014729">
    <property type="entry name" value="Rossmann-like_a/b/a_fold"/>
</dbReference>
<proteinExistence type="inferred from homology"/>
<dbReference type="OrthoDB" id="9788959at2"/>
<name>A0A023BXR8_9FLAO</name>
<evidence type="ECO:0000259" key="2">
    <source>
        <dbReference type="Pfam" id="PF00582"/>
    </source>
</evidence>
<accession>A0A023BXR8</accession>
<feature type="domain" description="UspA" evidence="2">
    <location>
        <begin position="1"/>
        <end position="139"/>
    </location>
</feature>
<dbReference type="SUPFAM" id="SSF52402">
    <property type="entry name" value="Adenine nucleotide alpha hydrolases-like"/>
    <property type="match status" value="2"/>
</dbReference>
<comment type="caution">
    <text evidence="3">The sequence shown here is derived from an EMBL/GenBank/DDBJ whole genome shotgun (WGS) entry which is preliminary data.</text>
</comment>
<dbReference type="PRINTS" id="PR01438">
    <property type="entry name" value="UNVRSLSTRESS"/>
</dbReference>
<protein>
    <recommendedName>
        <fullName evidence="2">UspA domain-containing protein</fullName>
    </recommendedName>
</protein>
<dbReference type="PANTHER" id="PTHR46268">
    <property type="entry name" value="STRESS RESPONSE PROTEIN NHAX"/>
    <property type="match status" value="1"/>
</dbReference>
<dbReference type="eggNOG" id="COG0589">
    <property type="taxonomic scope" value="Bacteria"/>
</dbReference>
<gene>
    <name evidence="3" type="ORF">ATO12_08340</name>
</gene>
<reference evidence="3 4" key="1">
    <citation type="submission" date="2014-04" db="EMBL/GenBank/DDBJ databases">
        <title>Aquimarina sp. 22II-S11-z7 Genome Sequencing.</title>
        <authorList>
            <person name="Lai Q."/>
        </authorList>
    </citation>
    <scope>NUCLEOTIDE SEQUENCE [LARGE SCALE GENOMIC DNA]</scope>
    <source>
        <strain evidence="3 4">22II-S11-z7</strain>
    </source>
</reference>
<evidence type="ECO:0000313" key="4">
    <source>
        <dbReference type="Proteomes" id="UP000023541"/>
    </source>
</evidence>
<dbReference type="Gene3D" id="3.40.50.620">
    <property type="entry name" value="HUPs"/>
    <property type="match status" value="2"/>
</dbReference>
<dbReference type="InterPro" id="IPR006016">
    <property type="entry name" value="UspA"/>
</dbReference>
<dbReference type="RefSeq" id="WP_034239501.1">
    <property type="nucleotide sequence ID" value="NZ_AQRA01000002.1"/>
</dbReference>
<evidence type="ECO:0000256" key="1">
    <source>
        <dbReference type="ARBA" id="ARBA00008791"/>
    </source>
</evidence>
<dbReference type="STRING" id="1317122.ATO12_08340"/>
<dbReference type="Pfam" id="PF00582">
    <property type="entry name" value="Usp"/>
    <property type="match status" value="1"/>
</dbReference>
<dbReference type="PANTHER" id="PTHR46268:SF6">
    <property type="entry name" value="UNIVERSAL STRESS PROTEIN UP12"/>
    <property type="match status" value="1"/>
</dbReference>
<organism evidence="3 4">
    <name type="scientific">Aquimarina atlantica</name>
    <dbReference type="NCBI Taxonomy" id="1317122"/>
    <lineage>
        <taxon>Bacteria</taxon>
        <taxon>Pseudomonadati</taxon>
        <taxon>Bacteroidota</taxon>
        <taxon>Flavobacteriia</taxon>
        <taxon>Flavobacteriales</taxon>
        <taxon>Flavobacteriaceae</taxon>
        <taxon>Aquimarina</taxon>
    </lineage>
</organism>
<sequence length="282" mass="32454">MKRILVPTDFSNNAYGALFYATRLFQDQECQFYILNTFDVDTPVLTSRINTAKGDLLYQELSNESQEKLTETLHSIVRDTEDFKHTFETISVSKKLTDTINKTIKSKNIDLVVMGTKGASGAKEVLIGSNTVKVINNIKDCTILAVPDEFDFKKPTEIAFATDFKCLYSIESLKPLIEIVTAFSSNIRIMHIHEKEKLDEIQEHNLKSLKENFKDYNYCIHWIPRFTQKAKLINEFIDEMNVDMLCMSKYKHSLIENITHEPVIKKIGFHTTIPFLVIPEVS</sequence>
<dbReference type="EMBL" id="AQRA01000002">
    <property type="protein sequence ID" value="EZH74739.1"/>
    <property type="molecule type" value="Genomic_DNA"/>
</dbReference>
<comment type="similarity">
    <text evidence="1">Belongs to the universal stress protein A family.</text>
</comment>
<keyword evidence="4" id="KW-1185">Reference proteome</keyword>